<accession>W5SG01</accession>
<evidence type="ECO:0000313" key="1">
    <source>
        <dbReference type="EMBL" id="AHH05515.1"/>
    </source>
</evidence>
<geneLocation type="plasmid" evidence="3">
    <name>unnamed</name>
</geneLocation>
<protein>
    <submittedName>
        <fullName evidence="3">Uncharacterized protein</fullName>
    </submittedName>
</protein>
<reference evidence="3" key="1">
    <citation type="submission" date="2013-02" db="EMBL/GenBank/DDBJ databases">
        <title>Comparative genomics of Borrelia species.</title>
        <authorList>
            <person name="Schwan T.G."/>
            <person name="Raffel S.J."/>
            <person name="Porcella S.F."/>
        </authorList>
    </citation>
    <scope>NUCLEOTIDE SEQUENCE</scope>
    <source>
        <strain evidence="3">FR64b</strain>
        <plasmid evidence="3">unnamed</plasmid>
    </source>
</reference>
<dbReference type="EMBL" id="CP004220">
    <property type="protein sequence ID" value="AHH05515.1"/>
    <property type="molecule type" value="Genomic_DNA"/>
</dbReference>
<dbReference type="EMBL" id="CP004255">
    <property type="protein sequence ID" value="AHH06024.1"/>
    <property type="molecule type" value="Genomic_DNA"/>
</dbReference>
<evidence type="ECO:0000313" key="3">
    <source>
        <dbReference type="EMBL" id="AHH06024.1"/>
    </source>
</evidence>
<dbReference type="EMBL" id="CP004241">
    <property type="protein sequence ID" value="AHH05886.1"/>
    <property type="molecule type" value="Genomic_DNA"/>
</dbReference>
<sequence length="32" mass="3846">MIHLGLKRKGLLTTLYQKGYLESIETIKERRR</sequence>
<evidence type="ECO:0000313" key="2">
    <source>
        <dbReference type="EMBL" id="AHH05886.1"/>
    </source>
</evidence>
<gene>
    <name evidence="1" type="ORF">BOM_0972</name>
    <name evidence="2" type="ORF">BOM_1343</name>
    <name evidence="3" type="ORF">BOM_1481</name>
</gene>
<organism evidence="3">
    <name type="scientific">Borrelia miyamotoi FR64b</name>
    <dbReference type="NCBI Taxonomy" id="1292392"/>
    <lineage>
        <taxon>Bacteria</taxon>
        <taxon>Pseudomonadati</taxon>
        <taxon>Spirochaetota</taxon>
        <taxon>Spirochaetia</taxon>
        <taxon>Spirochaetales</taxon>
        <taxon>Borreliaceae</taxon>
        <taxon>Borrelia</taxon>
    </lineage>
</organism>
<dbReference type="AlphaFoldDB" id="W5SG01"/>
<dbReference type="HOGENOM" id="CLU_3388374_0_0_12"/>
<name>W5SG01_9SPIR</name>
<keyword evidence="3" id="KW-0614">Plasmid</keyword>
<proteinExistence type="predicted"/>